<name>A0A7W6SAP3_9HYPH</name>
<evidence type="ECO:0000313" key="5">
    <source>
        <dbReference type="EMBL" id="MBB4448281.1"/>
    </source>
</evidence>
<feature type="domain" description="Acyltransferase 3" evidence="2">
    <location>
        <begin position="6"/>
        <end position="321"/>
    </location>
</feature>
<dbReference type="InterPro" id="IPR050879">
    <property type="entry name" value="Acyltransferase_3"/>
</dbReference>
<feature type="transmembrane region" description="Helical" evidence="1">
    <location>
        <begin position="237"/>
        <end position="254"/>
    </location>
</feature>
<comment type="caution">
    <text evidence="3">The sequence shown here is derived from an EMBL/GenBank/DDBJ whole genome shotgun (WGS) entry which is preliminary data.</text>
</comment>
<accession>A0A7W6SAP3</accession>
<dbReference type="Pfam" id="PF01757">
    <property type="entry name" value="Acyl_transf_3"/>
    <property type="match status" value="1"/>
</dbReference>
<dbReference type="AlphaFoldDB" id="A0A7W6SAP3"/>
<keyword evidence="1" id="KW-0812">Transmembrane</keyword>
<organism evidence="3 6">
    <name type="scientific">Aliirhizobium cellulosilyticum</name>
    <dbReference type="NCBI Taxonomy" id="393664"/>
    <lineage>
        <taxon>Bacteria</taxon>
        <taxon>Pseudomonadati</taxon>
        <taxon>Pseudomonadota</taxon>
        <taxon>Alphaproteobacteria</taxon>
        <taxon>Hyphomicrobiales</taxon>
        <taxon>Rhizobiaceae</taxon>
        <taxon>Aliirhizobium</taxon>
    </lineage>
</organism>
<feature type="transmembrane region" description="Helical" evidence="1">
    <location>
        <begin position="266"/>
        <end position="294"/>
    </location>
</feature>
<feature type="transmembrane region" description="Helical" evidence="1">
    <location>
        <begin position="300"/>
        <end position="321"/>
    </location>
</feature>
<keyword evidence="7" id="KW-1185">Reference proteome</keyword>
<evidence type="ECO:0000313" key="7">
    <source>
        <dbReference type="Proteomes" id="UP000524535"/>
    </source>
</evidence>
<evidence type="ECO:0000313" key="4">
    <source>
        <dbReference type="EMBL" id="MBB4413647.1"/>
    </source>
</evidence>
<dbReference type="PANTHER" id="PTHR23028:SF53">
    <property type="entry name" value="ACYL_TRANSF_3 DOMAIN-CONTAINING PROTEIN"/>
    <property type="match status" value="1"/>
</dbReference>
<feature type="transmembrane region" description="Helical" evidence="1">
    <location>
        <begin position="143"/>
        <end position="164"/>
    </location>
</feature>
<dbReference type="GO" id="GO:0009103">
    <property type="term" value="P:lipopolysaccharide biosynthetic process"/>
    <property type="evidence" value="ECO:0007669"/>
    <property type="project" value="TreeGrafter"/>
</dbReference>
<evidence type="ECO:0000313" key="8">
    <source>
        <dbReference type="Proteomes" id="UP000576087"/>
    </source>
</evidence>
<dbReference type="PANTHER" id="PTHR23028">
    <property type="entry name" value="ACETYLTRANSFERASE"/>
    <property type="match status" value="1"/>
</dbReference>
<evidence type="ECO:0000259" key="2">
    <source>
        <dbReference type="Pfam" id="PF01757"/>
    </source>
</evidence>
<gene>
    <name evidence="4" type="ORF">GGE31_004175</name>
    <name evidence="3" type="ORF">GGE33_004086</name>
    <name evidence="5" type="ORF">GGE35_004118</name>
</gene>
<protein>
    <submittedName>
        <fullName evidence="3">Peptidoglycan/LPS O-acetylase OafA/YrhL</fullName>
    </submittedName>
</protein>
<keyword evidence="1" id="KW-0472">Membrane</keyword>
<feature type="transmembrane region" description="Helical" evidence="1">
    <location>
        <begin position="12"/>
        <end position="38"/>
    </location>
</feature>
<dbReference type="Proteomes" id="UP000524535">
    <property type="component" value="Unassembled WGS sequence"/>
</dbReference>
<dbReference type="GO" id="GO:0016747">
    <property type="term" value="F:acyltransferase activity, transferring groups other than amino-acyl groups"/>
    <property type="evidence" value="ECO:0007669"/>
    <property type="project" value="InterPro"/>
</dbReference>
<dbReference type="InterPro" id="IPR002656">
    <property type="entry name" value="Acyl_transf_3_dom"/>
</dbReference>
<dbReference type="EMBL" id="JACIGW010000005">
    <property type="protein sequence ID" value="MBB4350321.1"/>
    <property type="molecule type" value="Genomic_DNA"/>
</dbReference>
<evidence type="ECO:0000256" key="1">
    <source>
        <dbReference type="SAM" id="Phobius"/>
    </source>
</evidence>
<dbReference type="GO" id="GO:0016020">
    <property type="term" value="C:membrane"/>
    <property type="evidence" value="ECO:0007669"/>
    <property type="project" value="TreeGrafter"/>
</dbReference>
<evidence type="ECO:0000313" key="6">
    <source>
        <dbReference type="Proteomes" id="UP000520770"/>
    </source>
</evidence>
<dbReference type="EMBL" id="JACIGY010000006">
    <property type="protein sequence ID" value="MBB4413647.1"/>
    <property type="molecule type" value="Genomic_DNA"/>
</dbReference>
<keyword evidence="1" id="KW-1133">Transmembrane helix</keyword>
<evidence type="ECO:0000313" key="3">
    <source>
        <dbReference type="EMBL" id="MBB4350321.1"/>
    </source>
</evidence>
<proteinExistence type="predicted"/>
<reference evidence="6 7" key="1">
    <citation type="submission" date="2020-08" db="EMBL/GenBank/DDBJ databases">
        <title>Genomic Encyclopedia of Type Strains, Phase IV (KMG-V): Genome sequencing to study the core and pangenomes of soil and plant-associated prokaryotes.</title>
        <authorList>
            <person name="Whitman W."/>
        </authorList>
    </citation>
    <scope>NUCLEOTIDE SEQUENCE [LARGE SCALE GENOMIC DNA]</scope>
    <source>
        <strain evidence="4 7">SEMIA 444</strain>
        <strain evidence="3 6">SEMIA 448</strain>
        <strain evidence="5 8">SEMIA 452</strain>
    </source>
</reference>
<dbReference type="EMBL" id="JACIHM010000006">
    <property type="protein sequence ID" value="MBB4448281.1"/>
    <property type="molecule type" value="Genomic_DNA"/>
</dbReference>
<dbReference type="Proteomes" id="UP000520770">
    <property type="component" value="Unassembled WGS sequence"/>
</dbReference>
<dbReference type="Proteomes" id="UP000576087">
    <property type="component" value="Unassembled WGS sequence"/>
</dbReference>
<feature type="transmembrane region" description="Helical" evidence="1">
    <location>
        <begin position="212"/>
        <end position="231"/>
    </location>
</feature>
<feature type="transmembrane region" description="Helical" evidence="1">
    <location>
        <begin position="115"/>
        <end position="136"/>
    </location>
</feature>
<feature type="transmembrane region" description="Helical" evidence="1">
    <location>
        <begin position="58"/>
        <end position="77"/>
    </location>
</feature>
<sequence length="359" mass="40610">MLVLIGHMLLPSSLVGISAIGLKVFFVLSGFLITRLLLAENKNSGGISLKNFYIRRVLRLYPVLIVYVCVTATTMMLRGQPVVPVEVASVFFYFVNYLIIHYDHMGYPLTLPVGILWSLSVEEHFYLFAPLALVLMRGEAKKMLMLALAICVIALCLRLIYAYNEPGIVNTLELYQRSETRFDSIAFGAILACLPEFDWGRRLITFMTRRSVFFVSVAIMLATFALRDSYFQNTWRFTFQGLALMPILASVIFAKPVPLFNRVLNLPVMIWVGALSYSLYVWHGAVVFFFSAWLELLPHAIISWVEFAIAFVFAILSYYLLEKPIMGLRKRFGHRIAPVEATPSRLQTSVQTSSAASPS</sequence>